<reference evidence="2" key="1">
    <citation type="submission" date="2014-12" db="EMBL/GenBank/DDBJ databases">
        <title>Insight into the proteome of Arion vulgaris.</title>
        <authorList>
            <person name="Aradska J."/>
            <person name="Bulat T."/>
            <person name="Smidak R."/>
            <person name="Sarate P."/>
            <person name="Gangsoo J."/>
            <person name="Sialana F."/>
            <person name="Bilban M."/>
            <person name="Lubec G."/>
        </authorList>
    </citation>
    <scope>NUCLEOTIDE SEQUENCE</scope>
    <source>
        <tissue evidence="2">Skin</tissue>
    </source>
</reference>
<protein>
    <submittedName>
        <fullName evidence="2">Uncharacterized protein</fullName>
    </submittedName>
</protein>
<dbReference type="EMBL" id="HACG01023597">
    <property type="protein sequence ID" value="CEK70462.1"/>
    <property type="molecule type" value="Transcribed_RNA"/>
</dbReference>
<feature type="region of interest" description="Disordered" evidence="1">
    <location>
        <begin position="1"/>
        <end position="25"/>
    </location>
</feature>
<dbReference type="AlphaFoldDB" id="A0A0B6ZQ31"/>
<organism evidence="2">
    <name type="scientific">Arion vulgaris</name>
    <dbReference type="NCBI Taxonomy" id="1028688"/>
    <lineage>
        <taxon>Eukaryota</taxon>
        <taxon>Metazoa</taxon>
        <taxon>Spiralia</taxon>
        <taxon>Lophotrochozoa</taxon>
        <taxon>Mollusca</taxon>
        <taxon>Gastropoda</taxon>
        <taxon>Heterobranchia</taxon>
        <taxon>Euthyneura</taxon>
        <taxon>Panpulmonata</taxon>
        <taxon>Eupulmonata</taxon>
        <taxon>Stylommatophora</taxon>
        <taxon>Helicina</taxon>
        <taxon>Arionoidea</taxon>
        <taxon>Arionidae</taxon>
        <taxon>Arion</taxon>
    </lineage>
</organism>
<accession>A0A0B6ZQ31</accession>
<sequence>ASLYDSVKKLSPTSNSEESPRNLQTEENKVPLQGLLVINSYYVAPAMIILTFDIYGTPRQGNEEEELRQIIVQGLQYAKRVLEKEQNKYPLSVDLGIKDETYFEICKKIFAALGFEQGDLECFESHLFFEQEFEKLLNE</sequence>
<feature type="non-terminal residue" evidence="2">
    <location>
        <position position="1"/>
    </location>
</feature>
<evidence type="ECO:0000313" key="2">
    <source>
        <dbReference type="EMBL" id="CEK70462.1"/>
    </source>
</evidence>
<name>A0A0B6ZQ31_9EUPU</name>
<evidence type="ECO:0000256" key="1">
    <source>
        <dbReference type="SAM" id="MobiDB-lite"/>
    </source>
</evidence>
<gene>
    <name evidence="2" type="primary">ORF74247</name>
</gene>
<proteinExistence type="predicted"/>